<keyword evidence="4 10" id="KW-0812">Transmembrane</keyword>
<dbReference type="SUPFAM" id="SSF48179">
    <property type="entry name" value="6-phosphogluconate dehydrogenase C-terminal domain-like"/>
    <property type="match status" value="1"/>
</dbReference>
<dbReference type="PROSITE" id="PS00895">
    <property type="entry name" value="3_HYDROXYISOBUT_DH"/>
    <property type="match status" value="1"/>
</dbReference>
<comment type="similarity">
    <text evidence="3">Belongs to the HIBADH-related family. NP60 subfamily.</text>
</comment>
<keyword evidence="6" id="KW-0805">Transcription regulation</keyword>
<keyword evidence="9" id="KW-0539">Nucleus</keyword>
<reference evidence="14 15" key="1">
    <citation type="journal article" date="2017" name="Mycologia">
        <title>Bifiguratus adelaidae, gen. et sp. nov., a new member of Mucoromycotina in endophytic and soil-dwelling habitats.</title>
        <authorList>
            <person name="Torres-Cruz T.J."/>
            <person name="Billingsley Tobias T.L."/>
            <person name="Almatruk M."/>
            <person name="Hesse C."/>
            <person name="Kuske C.R."/>
            <person name="Desiro A."/>
            <person name="Benucci G.M."/>
            <person name="Bonito G."/>
            <person name="Stajich J.E."/>
            <person name="Dunlap C."/>
            <person name="Arnold A.E."/>
            <person name="Porras-Alfaro A."/>
        </authorList>
    </citation>
    <scope>NUCLEOTIDE SEQUENCE [LARGE SCALE GENOMIC DNA]</scope>
    <source>
        <strain evidence="14 15">AZ0501</strain>
    </source>
</reference>
<dbReference type="Gene3D" id="1.10.20.10">
    <property type="entry name" value="Histone, subunit A"/>
    <property type="match status" value="1"/>
</dbReference>
<dbReference type="Pfam" id="PF07524">
    <property type="entry name" value="Bromo_TP"/>
    <property type="match status" value="1"/>
</dbReference>
<dbReference type="PROSITE" id="PS51751">
    <property type="entry name" value="EXPERA"/>
    <property type="match status" value="1"/>
</dbReference>
<evidence type="ECO:0000256" key="4">
    <source>
        <dbReference type="ARBA" id="ARBA00022692"/>
    </source>
</evidence>
<feature type="region of interest" description="Disordered" evidence="11">
    <location>
        <begin position="698"/>
        <end position="725"/>
    </location>
</feature>
<dbReference type="Pfam" id="PF03446">
    <property type="entry name" value="NAD_binding_2"/>
    <property type="match status" value="1"/>
</dbReference>
<dbReference type="SUPFAM" id="SSF57903">
    <property type="entry name" value="FYVE/PHD zinc finger"/>
    <property type="match status" value="1"/>
</dbReference>
<dbReference type="Proteomes" id="UP000242875">
    <property type="component" value="Unassembled WGS sequence"/>
</dbReference>
<dbReference type="InterPro" id="IPR013328">
    <property type="entry name" value="6PGD_dom2"/>
</dbReference>
<evidence type="ECO:0000256" key="6">
    <source>
        <dbReference type="ARBA" id="ARBA00023015"/>
    </source>
</evidence>
<dbReference type="PANTHER" id="PTHR43580">
    <property type="entry name" value="OXIDOREDUCTASE GLYR1-RELATED"/>
    <property type="match status" value="1"/>
</dbReference>
<evidence type="ECO:0000256" key="1">
    <source>
        <dbReference type="ARBA" id="ARBA00004123"/>
    </source>
</evidence>
<dbReference type="InterPro" id="IPR008927">
    <property type="entry name" value="6-PGluconate_DH-like_C_sf"/>
</dbReference>
<dbReference type="GO" id="GO:0016491">
    <property type="term" value="F:oxidoreductase activity"/>
    <property type="evidence" value="ECO:0007669"/>
    <property type="project" value="InterPro"/>
</dbReference>
<dbReference type="Pfam" id="PF05241">
    <property type="entry name" value="EBP"/>
    <property type="match status" value="1"/>
</dbReference>
<evidence type="ECO:0000256" key="7">
    <source>
        <dbReference type="ARBA" id="ARBA00023136"/>
    </source>
</evidence>
<dbReference type="InterPro" id="IPR051265">
    <property type="entry name" value="HIBADH-related_NP60_sf"/>
</dbReference>
<dbReference type="Gene3D" id="3.40.50.720">
    <property type="entry name" value="NAD(P)-binding Rossmann-like Domain"/>
    <property type="match status" value="1"/>
</dbReference>
<comment type="subcellular location">
    <subcellularLocation>
        <location evidence="2">Membrane</location>
        <topology evidence="2">Multi-pass membrane protein</topology>
    </subcellularLocation>
    <subcellularLocation>
        <location evidence="1">Nucleus</location>
    </subcellularLocation>
</comment>
<dbReference type="EMBL" id="MVBO01000086">
    <property type="protein sequence ID" value="OZJ03422.1"/>
    <property type="molecule type" value="Genomic_DNA"/>
</dbReference>
<evidence type="ECO:0000256" key="11">
    <source>
        <dbReference type="SAM" id="MobiDB-lite"/>
    </source>
</evidence>
<dbReference type="InterPro" id="IPR033118">
    <property type="entry name" value="EXPERA"/>
</dbReference>
<evidence type="ECO:0000256" key="10">
    <source>
        <dbReference type="PROSITE-ProRule" id="PRU01087"/>
    </source>
</evidence>
<proteinExistence type="inferred from homology"/>
<evidence type="ECO:0000313" key="14">
    <source>
        <dbReference type="EMBL" id="OZJ03422.1"/>
    </source>
</evidence>
<dbReference type="PANTHER" id="PTHR43580:SF8">
    <property type="entry name" value="6-PHOSPHOGLUCONATE DEHYDROGENASE NADP-BINDING DOMAIN-CONTAINING PROTEIN-RELATED"/>
    <property type="match status" value="1"/>
</dbReference>
<keyword evidence="5 10" id="KW-1133">Transmembrane helix</keyword>
<dbReference type="InterPro" id="IPR002204">
    <property type="entry name" value="3-OH-isobutyrate_DH-rel_CS"/>
</dbReference>
<accession>A0A261XYK6</accession>
<dbReference type="InterPro" id="IPR009072">
    <property type="entry name" value="Histone-fold"/>
</dbReference>
<evidence type="ECO:0000256" key="12">
    <source>
        <dbReference type="SAM" id="Phobius"/>
    </source>
</evidence>
<sequence length="1331" mass="145056">MAETLGFIGLGNMGIAMAENLQKHLTAQGSPSLVVYNRTASRAEPLRQQGAQVASSVSEIAQKATIIFSCLANDEAVKQTYDELLNAINDGSNSVIVEMSTVAPETTIAVSEAAKKRGVALLACPIFGPPAKAKSAELIVVTSGPKEALARVHDYLVPVLGKSTIDVGQDIRQALRLKLVGNFFITSMVETLAEGLTLGEASGLGQDKVHEFLHAMFAGTPFAAYSDRMVYETYNVDLSKGERPQFSITGASKDVRHALQLAKDGNAKLPISEAMLGHLNKALDKKGDIDISSVVGIILQSAGFDTSKTLPTQVLTDVFARYIGLLATTTTAYAHVAGRQQANGLDLARGFTELGIGIDELKEWFEKGDGRALQWVWGDANDPGAILADVQRSSAQRVDVEDGIEYRFQDIPDDAAQRVDAFYTQVDNDTLEAEEDMDEIEKDEGQEEEDVDMDAAKPHAGYIPPHLPPFPEIQSPTAEPNAEASNRMQVEQLPPIDATSAPASVLPDTVNPIIKQHVRLKKRNTVHNPFKHIVPFEESSLAEGSMTDFELKPPQSPKRGKTRKIQDRAIFDRAYRSLTSVPKKKLDDIVLIRPEKFRKFAVIEHLSGASVNAAAPPDTLYMTGFEETNTMDELVRLMAPPNIHAKVSSANLYVDAINEAELEKPVEETSKITIPLARAGANENGDKRPPLKVNLANLPPKPAPTSANADATANKPTPPLPTPKIKFKVTPMIKSEPTDDTKILGIQDESIQCICDHPHLDDGKFMIACDNCSNWFHGECRDMGGFLLVLFVVGCWAQCDTNTDQFSGVTNKNLTVPGSFSLTYHNTYKVVTHLPTGDTWALASAACNSTVPSNTFKSLVTIPVSKVGVIDVDAVGFLELLGQESSIVAASSPSNITNCVNTSNLTPLDVHALNTGALDVVFSENTALSDPKMVYTAMNSSQIPLDGLMWMHFFAAFYNAESLAVNITSTIQDYYDCYRNAVQNISNPMHIAWVNWDPTGATWHIRNDSYTVALFSARPVDGSTDTYTDKSAFVSTISNADVVIDTTPDANLQYQYWQGLAGISGQPTYPFFMQKQVYTLDLLTNNGYSDWPVRSLARPDLVLQDIIKAQYNTFPEISSFTWFRNIAQSATSQPITNSYQCHGSDIPPLSQCNVSPFAGNSASPTSSSTPNSSPDSSSTGGLSGGAKAGIAIAVIAVAAAAGTAGLLFWKKRRTEPDHNFSLLGQLWKEYAKGDSKYLNDDDELVYVLESLTVFLWGPLCIFAAYLMYRGKRAKRVATAVCMAHLASCSIYLVSDALRGFPNTRPEALYFWGYLWAFNLPWIVVPWWILTH</sequence>
<feature type="transmembrane region" description="Helical" evidence="12">
    <location>
        <begin position="1275"/>
        <end position="1293"/>
    </location>
</feature>
<keyword evidence="8" id="KW-0804">Transcription</keyword>
<dbReference type="GO" id="GO:0046982">
    <property type="term" value="F:protein heterodimerization activity"/>
    <property type="evidence" value="ECO:0007669"/>
    <property type="project" value="InterPro"/>
</dbReference>
<dbReference type="Gene3D" id="3.30.40.10">
    <property type="entry name" value="Zinc/RING finger domain, C3HC4 (zinc finger)"/>
    <property type="match status" value="1"/>
</dbReference>
<comment type="caution">
    <text evidence="14">The sequence shown here is derived from an EMBL/GenBank/DDBJ whole genome shotgun (WGS) entry which is preliminary data.</text>
</comment>
<dbReference type="InterPro" id="IPR006115">
    <property type="entry name" value="6PGDH_NADP-bd"/>
</dbReference>
<dbReference type="GO" id="GO:0050661">
    <property type="term" value="F:NADP binding"/>
    <property type="evidence" value="ECO:0007669"/>
    <property type="project" value="InterPro"/>
</dbReference>
<dbReference type="Gene3D" id="1.10.1040.10">
    <property type="entry name" value="N-(1-d-carboxylethyl)-l-norvaline Dehydrogenase, domain 2"/>
    <property type="match status" value="1"/>
</dbReference>
<evidence type="ECO:0000256" key="5">
    <source>
        <dbReference type="ARBA" id="ARBA00022989"/>
    </source>
</evidence>
<dbReference type="OrthoDB" id="435038at2759"/>
<gene>
    <name evidence="14" type="ORF">BZG36_03589</name>
</gene>
<feature type="region of interest" description="Disordered" evidence="11">
    <location>
        <begin position="1158"/>
        <end position="1180"/>
    </location>
</feature>
<evidence type="ECO:0000256" key="8">
    <source>
        <dbReference type="ARBA" id="ARBA00023163"/>
    </source>
</evidence>
<evidence type="ECO:0000259" key="13">
    <source>
        <dbReference type="PROSITE" id="PS51751"/>
    </source>
</evidence>
<dbReference type="SMART" id="SM00576">
    <property type="entry name" value="BTP"/>
    <property type="match status" value="1"/>
</dbReference>
<evidence type="ECO:0000313" key="15">
    <source>
        <dbReference type="Proteomes" id="UP000242875"/>
    </source>
</evidence>
<dbReference type="GO" id="GO:0005634">
    <property type="term" value="C:nucleus"/>
    <property type="evidence" value="ECO:0007669"/>
    <property type="project" value="UniProtKB-SubCell"/>
</dbReference>
<protein>
    <recommendedName>
        <fullName evidence="13">EXPERA domain-containing protein</fullName>
    </recommendedName>
</protein>
<dbReference type="InterPro" id="IPR013083">
    <property type="entry name" value="Znf_RING/FYVE/PHD"/>
</dbReference>
<feature type="domain" description="EXPERA" evidence="13">
    <location>
        <begin position="1185"/>
        <end position="1329"/>
    </location>
</feature>
<name>A0A261XYK6_9FUNG</name>
<organism evidence="14 15">
    <name type="scientific">Bifiguratus adelaidae</name>
    <dbReference type="NCBI Taxonomy" id="1938954"/>
    <lineage>
        <taxon>Eukaryota</taxon>
        <taxon>Fungi</taxon>
        <taxon>Fungi incertae sedis</taxon>
        <taxon>Mucoromycota</taxon>
        <taxon>Mucoromycotina</taxon>
        <taxon>Endogonomycetes</taxon>
        <taxon>Endogonales</taxon>
        <taxon>Endogonales incertae sedis</taxon>
        <taxon>Bifiguratus</taxon>
    </lineage>
</organism>
<dbReference type="InterPro" id="IPR036291">
    <property type="entry name" value="NAD(P)-bd_dom_sf"/>
</dbReference>
<dbReference type="GO" id="GO:0016020">
    <property type="term" value="C:membrane"/>
    <property type="evidence" value="ECO:0007669"/>
    <property type="project" value="UniProtKB-SubCell"/>
</dbReference>
<feature type="transmembrane region" description="Helical" evidence="12">
    <location>
        <begin position="1244"/>
        <end position="1268"/>
    </location>
</feature>
<dbReference type="SUPFAM" id="SSF51735">
    <property type="entry name" value="NAD(P)-binding Rossmann-fold domains"/>
    <property type="match status" value="1"/>
</dbReference>
<feature type="transmembrane region" description="Helical" evidence="12">
    <location>
        <begin position="1188"/>
        <end position="1209"/>
    </location>
</feature>
<dbReference type="InterPro" id="IPR006565">
    <property type="entry name" value="BTP"/>
</dbReference>
<evidence type="ECO:0000256" key="9">
    <source>
        <dbReference type="ARBA" id="ARBA00023242"/>
    </source>
</evidence>
<feature type="transmembrane region" description="Helical" evidence="12">
    <location>
        <begin position="1308"/>
        <end position="1329"/>
    </location>
</feature>
<evidence type="ECO:0000256" key="2">
    <source>
        <dbReference type="ARBA" id="ARBA00004141"/>
    </source>
</evidence>
<dbReference type="InterPro" id="IPR011011">
    <property type="entry name" value="Znf_FYVE_PHD"/>
</dbReference>
<evidence type="ECO:0000256" key="3">
    <source>
        <dbReference type="ARBA" id="ARBA00007598"/>
    </source>
</evidence>
<keyword evidence="15" id="KW-1185">Reference proteome</keyword>
<keyword evidence="7 10" id="KW-0472">Membrane</keyword>